<reference evidence="1" key="1">
    <citation type="submission" date="2020-11" db="EMBL/GenBank/DDBJ databases">
        <authorList>
            <person name="Tran Van P."/>
        </authorList>
    </citation>
    <scope>NUCLEOTIDE SEQUENCE</scope>
</reference>
<dbReference type="EMBL" id="LR901172">
    <property type="protein sequence ID" value="CAD7247974.1"/>
    <property type="molecule type" value="Genomic_DNA"/>
</dbReference>
<gene>
    <name evidence="1" type="ORF">DSTB1V02_LOCUS7797</name>
</gene>
<dbReference type="AlphaFoldDB" id="A0A7R8XL11"/>
<dbReference type="Proteomes" id="UP000677054">
    <property type="component" value="Unassembled WGS sequence"/>
</dbReference>
<accession>A0A7R8XL11</accession>
<sequence length="229" mass="25717">MAEVPNDTRPEFISDYLQKTLRLKPDRWTKFIASEDNKKIIQEFLDKDYPDLIVITQNAAGQLGIALAFPIGSKSKSVYFMKKSRGAVPRDKIKQALVFGDMSPVPLDQLCILIDEVPFICGFLDGVRVLIPLLSNKGNLETWPQPIRDDICNQIQELKGTNRRVTGQTKGRAVLPLPLETEEIDAAERIAQTESVFPSFSLDGGEMGKIHRFVSRFHFPSDDALADKI</sequence>
<protein>
    <submittedName>
        <fullName evidence="1">Uncharacterized protein</fullName>
    </submittedName>
</protein>
<evidence type="ECO:0000313" key="2">
    <source>
        <dbReference type="Proteomes" id="UP000677054"/>
    </source>
</evidence>
<dbReference type="EMBL" id="CAJPEV010001655">
    <property type="protein sequence ID" value="CAG0893722.1"/>
    <property type="molecule type" value="Genomic_DNA"/>
</dbReference>
<organism evidence="1">
    <name type="scientific">Darwinula stevensoni</name>
    <dbReference type="NCBI Taxonomy" id="69355"/>
    <lineage>
        <taxon>Eukaryota</taxon>
        <taxon>Metazoa</taxon>
        <taxon>Ecdysozoa</taxon>
        <taxon>Arthropoda</taxon>
        <taxon>Crustacea</taxon>
        <taxon>Oligostraca</taxon>
        <taxon>Ostracoda</taxon>
        <taxon>Podocopa</taxon>
        <taxon>Podocopida</taxon>
        <taxon>Darwinulocopina</taxon>
        <taxon>Darwinuloidea</taxon>
        <taxon>Darwinulidae</taxon>
        <taxon>Darwinula</taxon>
    </lineage>
</organism>
<name>A0A7R8XL11_9CRUS</name>
<evidence type="ECO:0000313" key="1">
    <source>
        <dbReference type="EMBL" id="CAD7247974.1"/>
    </source>
</evidence>
<proteinExistence type="predicted"/>
<dbReference type="OrthoDB" id="447173at2759"/>
<keyword evidence="2" id="KW-1185">Reference proteome</keyword>